<protein>
    <recommendedName>
        <fullName evidence="3">Proteic killer suppression protein</fullName>
    </recommendedName>
</protein>
<evidence type="ECO:0008006" key="3">
    <source>
        <dbReference type="Google" id="ProtNLM"/>
    </source>
</evidence>
<comment type="caution">
    <text evidence="1">The sequence shown here is derived from an EMBL/GenBank/DDBJ whole genome shotgun (WGS) entry which is preliminary data.</text>
</comment>
<dbReference type="InterPro" id="IPR007711">
    <property type="entry name" value="HigB-1"/>
</dbReference>
<evidence type="ECO:0000313" key="1">
    <source>
        <dbReference type="EMBL" id="GGC33284.1"/>
    </source>
</evidence>
<accession>A0ABQ1M0Z5</accession>
<dbReference type="Gene3D" id="3.30.2310.20">
    <property type="entry name" value="RelE-like"/>
    <property type="match status" value="1"/>
</dbReference>
<dbReference type="PANTHER" id="PTHR40266">
    <property type="entry name" value="TOXIN HIGB-1"/>
    <property type="match status" value="1"/>
</dbReference>
<dbReference type="Proteomes" id="UP000597338">
    <property type="component" value="Unassembled WGS sequence"/>
</dbReference>
<dbReference type="InterPro" id="IPR035093">
    <property type="entry name" value="RelE/ParE_toxin_dom_sf"/>
</dbReference>
<reference evidence="2" key="1">
    <citation type="journal article" date="2019" name="Int. J. Syst. Evol. Microbiol.">
        <title>The Global Catalogue of Microorganisms (GCM) 10K type strain sequencing project: providing services to taxonomists for standard genome sequencing and annotation.</title>
        <authorList>
            <consortium name="The Broad Institute Genomics Platform"/>
            <consortium name="The Broad Institute Genome Sequencing Center for Infectious Disease"/>
            <person name="Wu L."/>
            <person name="Ma J."/>
        </authorList>
    </citation>
    <scope>NUCLEOTIDE SEQUENCE [LARGE SCALE GENOMIC DNA]</scope>
    <source>
        <strain evidence="2">CGMCC 1.15342</strain>
    </source>
</reference>
<name>A0ABQ1M0Z5_9SPHI</name>
<dbReference type="SUPFAM" id="SSF143011">
    <property type="entry name" value="RelE-like"/>
    <property type="match status" value="1"/>
</dbReference>
<organism evidence="1 2">
    <name type="scientific">Parapedobacter defluvii</name>
    <dbReference type="NCBI Taxonomy" id="2045106"/>
    <lineage>
        <taxon>Bacteria</taxon>
        <taxon>Pseudomonadati</taxon>
        <taxon>Bacteroidota</taxon>
        <taxon>Sphingobacteriia</taxon>
        <taxon>Sphingobacteriales</taxon>
        <taxon>Sphingobacteriaceae</taxon>
        <taxon>Parapedobacter</taxon>
    </lineage>
</organism>
<evidence type="ECO:0000313" key="2">
    <source>
        <dbReference type="Proteomes" id="UP000597338"/>
    </source>
</evidence>
<dbReference type="Pfam" id="PF05015">
    <property type="entry name" value="HigB-like_toxin"/>
    <property type="match status" value="1"/>
</dbReference>
<dbReference type="RefSeq" id="WP_188751512.1">
    <property type="nucleotide sequence ID" value="NZ_BMIK01000009.1"/>
</dbReference>
<dbReference type="EMBL" id="BMIK01000009">
    <property type="protein sequence ID" value="GGC33284.1"/>
    <property type="molecule type" value="Genomic_DNA"/>
</dbReference>
<sequence>MVVIIEDDYLSDLYVGKAVKGKPRFGQEIIRGFKKRVLQMKNAKNSNDLRANKSLHFEKLSGNLQGKYSVRVNDAYRIVFRLETEGGRERVEIIFVEDLSNHYS</sequence>
<gene>
    <name evidence="1" type="ORF">GCM10011386_26720</name>
</gene>
<keyword evidence="2" id="KW-1185">Reference proteome</keyword>
<dbReference type="PANTHER" id="PTHR40266:SF2">
    <property type="entry name" value="TOXIN HIGB-1"/>
    <property type="match status" value="1"/>
</dbReference>
<proteinExistence type="predicted"/>